<keyword evidence="9" id="KW-1185">Reference proteome</keyword>
<feature type="signal peptide" evidence="5">
    <location>
        <begin position="1"/>
        <end position="21"/>
    </location>
</feature>
<comment type="subcellular location">
    <subcellularLocation>
        <location evidence="1">Periplasm</location>
    </subcellularLocation>
</comment>
<feature type="domain" description="MucB/RseB C-terminal" evidence="7">
    <location>
        <begin position="219"/>
        <end position="311"/>
    </location>
</feature>
<dbReference type="Proteomes" id="UP000224974">
    <property type="component" value="Unassembled WGS sequence"/>
</dbReference>
<dbReference type="CDD" id="cd16327">
    <property type="entry name" value="RseB"/>
    <property type="match status" value="1"/>
</dbReference>
<sequence>MKQLVFIFCTLLGCVLAPATASTLNASGVLLQQMTSASQTLSYEFSYVNVSKLGIESLRYRHSLQNGKPLVQLMSMDGPQREAIMRGIEISYFEPGIEPFSIRGDHIVDSLPSLVFSDITRLEQYYDFVSVGRARIADRICDVVRVVSRDGLRYNYIVWLDSETKLPLRADLLDRDGDTLEQFRVIAFTSGNDVTAKMANFTMPIMPPLLSTPSGDKINLSWTIGWLPQGFTESSRSRHPLPNVDMVVESRLFSDGLFSFSLNVSPASYKSGEHQLRQGRRTIHSEIRGNNEIIVIGELPPATAKRIADGVVIK</sequence>
<evidence type="ECO:0000256" key="4">
    <source>
        <dbReference type="ARBA" id="ARBA00022764"/>
    </source>
</evidence>
<evidence type="ECO:0000256" key="1">
    <source>
        <dbReference type="ARBA" id="ARBA00004418"/>
    </source>
</evidence>
<protein>
    <submittedName>
        <fullName evidence="8">Sigma-E factor regulatory protein RseB</fullName>
    </submittedName>
</protein>
<dbReference type="GO" id="GO:0030288">
    <property type="term" value="C:outer membrane-bounded periplasmic space"/>
    <property type="evidence" value="ECO:0007669"/>
    <property type="project" value="TreeGrafter"/>
</dbReference>
<evidence type="ECO:0000256" key="2">
    <source>
        <dbReference type="ARBA" id="ARBA00008150"/>
    </source>
</evidence>
<dbReference type="Pfam" id="PF03888">
    <property type="entry name" value="MucB_RseB"/>
    <property type="match status" value="1"/>
</dbReference>
<dbReference type="InterPro" id="IPR033436">
    <property type="entry name" value="MucB/RseB_C"/>
</dbReference>
<keyword evidence="3 5" id="KW-0732">Signal</keyword>
<evidence type="ECO:0000313" key="9">
    <source>
        <dbReference type="Proteomes" id="UP000224974"/>
    </source>
</evidence>
<dbReference type="PANTHER" id="PTHR38782:SF1">
    <property type="entry name" value="SIGMA-E FACTOR REGULATORY PROTEIN RSEB"/>
    <property type="match status" value="1"/>
</dbReference>
<dbReference type="NCBIfam" id="NF006990">
    <property type="entry name" value="PRK09455.1"/>
    <property type="match status" value="1"/>
</dbReference>
<evidence type="ECO:0000256" key="5">
    <source>
        <dbReference type="SAM" id="SignalP"/>
    </source>
</evidence>
<dbReference type="AlphaFoldDB" id="A0A2C6DHL4"/>
<dbReference type="GO" id="GO:0045152">
    <property type="term" value="F:antisigma factor binding"/>
    <property type="evidence" value="ECO:0007669"/>
    <property type="project" value="TreeGrafter"/>
</dbReference>
<evidence type="ECO:0000259" key="7">
    <source>
        <dbReference type="Pfam" id="PF17188"/>
    </source>
</evidence>
<dbReference type="Pfam" id="PF17188">
    <property type="entry name" value="MucB_RseB_C"/>
    <property type="match status" value="1"/>
</dbReference>
<proteinExistence type="inferred from homology"/>
<dbReference type="RefSeq" id="WP_029096614.1">
    <property type="nucleotide sequence ID" value="NZ_PDDX01000001.1"/>
</dbReference>
<comment type="caution">
    <text evidence="8">The sequence shown here is derived from an EMBL/GenBank/DDBJ whole genome shotgun (WGS) entry which is preliminary data.</text>
</comment>
<comment type="similarity">
    <text evidence="2">Belongs to the RseB family.</text>
</comment>
<dbReference type="GO" id="GO:0032885">
    <property type="term" value="P:regulation of polysaccharide biosynthetic process"/>
    <property type="evidence" value="ECO:0007669"/>
    <property type="project" value="TreeGrafter"/>
</dbReference>
<dbReference type="PANTHER" id="PTHR38782">
    <property type="match status" value="1"/>
</dbReference>
<dbReference type="InterPro" id="IPR038484">
    <property type="entry name" value="MucB/RseB_C_sf"/>
</dbReference>
<name>A0A2C6DHL4_9GAMM</name>
<dbReference type="Gene3D" id="3.30.200.100">
    <property type="entry name" value="MucB/RseB, C-terminal domain"/>
    <property type="match status" value="1"/>
</dbReference>
<dbReference type="InterPro" id="IPR005588">
    <property type="entry name" value="MucB_RseB"/>
</dbReference>
<feature type="domain" description="MucB/RseB N-terminal" evidence="6">
    <location>
        <begin position="29"/>
        <end position="197"/>
    </location>
</feature>
<evidence type="ECO:0000259" key="6">
    <source>
        <dbReference type="Pfam" id="PF03888"/>
    </source>
</evidence>
<dbReference type="OrthoDB" id="7067274at2"/>
<gene>
    <name evidence="8" type="ORF">CRN84_10730</name>
</gene>
<dbReference type="InterPro" id="IPR033434">
    <property type="entry name" value="MucB/RseB_N"/>
</dbReference>
<reference evidence="9" key="1">
    <citation type="submission" date="2017-09" db="EMBL/GenBank/DDBJ databases">
        <title>FDA dAtabase for Regulatory Grade micrObial Sequences (FDA-ARGOS): Supporting development and validation of Infectious Disease Dx tests.</title>
        <authorList>
            <person name="Minogue T."/>
            <person name="Wolcott M."/>
            <person name="Wasieloski L."/>
            <person name="Aguilar W."/>
            <person name="Moore D."/>
            <person name="Tallon L."/>
            <person name="Sadzewicz L."/>
            <person name="Ott S."/>
            <person name="Zhao X."/>
            <person name="Nagaraj S."/>
            <person name="Vavikolanu K."/>
            <person name="Aluvathingal J."/>
            <person name="Nadendla S."/>
            <person name="Sichtig H."/>
        </authorList>
    </citation>
    <scope>NUCLEOTIDE SEQUENCE [LARGE SCALE GENOMIC DNA]</scope>
    <source>
        <strain evidence="9">FDAARGOS_387</strain>
    </source>
</reference>
<accession>A0A2C6DHL4</accession>
<evidence type="ECO:0000256" key="3">
    <source>
        <dbReference type="ARBA" id="ARBA00022729"/>
    </source>
</evidence>
<keyword evidence="4" id="KW-0574">Periplasm</keyword>
<dbReference type="Gene3D" id="2.50.20.10">
    <property type="entry name" value="Lipoprotein localisation LolA/LolB/LppX"/>
    <property type="match status" value="1"/>
</dbReference>
<dbReference type="EMBL" id="PDDX01000001">
    <property type="protein sequence ID" value="PHI29778.1"/>
    <property type="molecule type" value="Genomic_DNA"/>
</dbReference>
<evidence type="ECO:0000313" key="8">
    <source>
        <dbReference type="EMBL" id="PHI29778.1"/>
    </source>
</evidence>
<organism evidence="8 9">
    <name type="scientific">Budvicia aquatica</name>
    <dbReference type="NCBI Taxonomy" id="82979"/>
    <lineage>
        <taxon>Bacteria</taxon>
        <taxon>Pseudomonadati</taxon>
        <taxon>Pseudomonadota</taxon>
        <taxon>Gammaproteobacteria</taxon>
        <taxon>Enterobacterales</taxon>
        <taxon>Budviciaceae</taxon>
        <taxon>Budvicia</taxon>
    </lineage>
</organism>
<dbReference type="STRING" id="1111728.GCA_000427805_01921"/>
<dbReference type="PIRSF" id="PIRSF005427">
    <property type="entry name" value="RseB"/>
    <property type="match status" value="1"/>
</dbReference>
<feature type="chain" id="PRO_5012112455" evidence="5">
    <location>
        <begin position="22"/>
        <end position="314"/>
    </location>
</feature>